<dbReference type="InterPro" id="IPR050386">
    <property type="entry name" value="Glycosyl_hydrolase_5"/>
</dbReference>
<keyword evidence="11" id="KW-0961">Cell wall biogenesis/degradation</keyword>
<dbReference type="PANTHER" id="PTHR31297">
    <property type="entry name" value="GLUCAN ENDO-1,6-BETA-GLUCOSIDASE B"/>
    <property type="match status" value="1"/>
</dbReference>
<dbReference type="FunFam" id="3.20.20.80:FF:000033">
    <property type="entry name" value="Glucan 1,3-beta-glucosidase A"/>
    <property type="match status" value="1"/>
</dbReference>
<dbReference type="Proteomes" id="UP000799772">
    <property type="component" value="Unassembled WGS sequence"/>
</dbReference>
<evidence type="ECO:0000259" key="19">
    <source>
        <dbReference type="Pfam" id="PF00150"/>
    </source>
</evidence>
<dbReference type="InterPro" id="IPR017853">
    <property type="entry name" value="GH"/>
</dbReference>
<evidence type="ECO:0000256" key="15">
    <source>
        <dbReference type="ARBA" id="ARBA00041260"/>
    </source>
</evidence>
<keyword evidence="7 18" id="KW-1133">Transmembrane helix</keyword>
<feature type="region of interest" description="Disordered" evidence="17">
    <location>
        <begin position="53"/>
        <end position="74"/>
    </location>
</feature>
<evidence type="ECO:0000256" key="17">
    <source>
        <dbReference type="SAM" id="MobiDB-lite"/>
    </source>
</evidence>
<keyword evidence="5 16" id="KW-0378">Hydrolase</keyword>
<evidence type="ECO:0000256" key="7">
    <source>
        <dbReference type="ARBA" id="ARBA00022989"/>
    </source>
</evidence>
<keyword evidence="4 18" id="KW-0812">Transmembrane</keyword>
<evidence type="ECO:0000256" key="6">
    <source>
        <dbReference type="ARBA" id="ARBA00022968"/>
    </source>
</evidence>
<evidence type="ECO:0000256" key="9">
    <source>
        <dbReference type="ARBA" id="ARBA00023180"/>
    </source>
</evidence>
<dbReference type="EMBL" id="ML978127">
    <property type="protein sequence ID" value="KAF2098227.1"/>
    <property type="molecule type" value="Genomic_DNA"/>
</dbReference>
<keyword evidence="8 18" id="KW-0472">Membrane</keyword>
<dbReference type="GO" id="GO:0009251">
    <property type="term" value="P:glucan catabolic process"/>
    <property type="evidence" value="ECO:0007669"/>
    <property type="project" value="TreeGrafter"/>
</dbReference>
<evidence type="ECO:0000256" key="11">
    <source>
        <dbReference type="ARBA" id="ARBA00023316"/>
    </source>
</evidence>
<evidence type="ECO:0000256" key="14">
    <source>
        <dbReference type="ARBA" id="ARBA00038929"/>
    </source>
</evidence>
<dbReference type="GO" id="GO:0004338">
    <property type="term" value="F:glucan exo-1,3-beta-glucosidase activity"/>
    <property type="evidence" value="ECO:0007669"/>
    <property type="project" value="UniProtKB-EC"/>
</dbReference>
<evidence type="ECO:0000313" key="21">
    <source>
        <dbReference type="Proteomes" id="UP000799772"/>
    </source>
</evidence>
<evidence type="ECO:0000256" key="3">
    <source>
        <dbReference type="ARBA" id="ARBA00022475"/>
    </source>
</evidence>
<dbReference type="Gene3D" id="3.20.20.80">
    <property type="entry name" value="Glycosidases"/>
    <property type="match status" value="1"/>
</dbReference>
<dbReference type="GO" id="GO:0005886">
    <property type="term" value="C:plasma membrane"/>
    <property type="evidence" value="ECO:0007669"/>
    <property type="project" value="UniProtKB-SubCell"/>
</dbReference>
<organism evidence="20 21">
    <name type="scientific">Rhizodiscina lignyota</name>
    <dbReference type="NCBI Taxonomy" id="1504668"/>
    <lineage>
        <taxon>Eukaryota</taxon>
        <taxon>Fungi</taxon>
        <taxon>Dikarya</taxon>
        <taxon>Ascomycota</taxon>
        <taxon>Pezizomycotina</taxon>
        <taxon>Dothideomycetes</taxon>
        <taxon>Pleosporomycetidae</taxon>
        <taxon>Aulographales</taxon>
        <taxon>Rhizodiscinaceae</taxon>
        <taxon>Rhizodiscina</taxon>
    </lineage>
</organism>
<comment type="caution">
    <text evidence="20">The sequence shown here is derived from an EMBL/GenBank/DDBJ whole genome shotgun (WGS) entry which is preliminary data.</text>
</comment>
<evidence type="ECO:0000256" key="5">
    <source>
        <dbReference type="ARBA" id="ARBA00022801"/>
    </source>
</evidence>
<dbReference type="Pfam" id="PF00150">
    <property type="entry name" value="Cellulase"/>
    <property type="match status" value="1"/>
</dbReference>
<evidence type="ECO:0000256" key="13">
    <source>
        <dbReference type="ARBA" id="ARBA00037126"/>
    </source>
</evidence>
<comment type="catalytic activity">
    <reaction evidence="12">
        <text>Successive hydrolysis of beta-D-glucose units from the non-reducing ends of (1-&gt;3)-beta-D-glucans, releasing alpha-glucose.</text>
        <dbReference type="EC" id="3.2.1.58"/>
    </reaction>
</comment>
<dbReference type="InterPro" id="IPR001547">
    <property type="entry name" value="Glyco_hydro_5"/>
</dbReference>
<evidence type="ECO:0000256" key="18">
    <source>
        <dbReference type="SAM" id="Phobius"/>
    </source>
</evidence>
<evidence type="ECO:0000256" key="1">
    <source>
        <dbReference type="ARBA" id="ARBA00004401"/>
    </source>
</evidence>
<dbReference type="GO" id="GO:0071555">
    <property type="term" value="P:cell wall organization"/>
    <property type="evidence" value="ECO:0007669"/>
    <property type="project" value="UniProtKB-KW"/>
</dbReference>
<keyword evidence="10 16" id="KW-0326">Glycosidase</keyword>
<evidence type="ECO:0000256" key="16">
    <source>
        <dbReference type="RuleBase" id="RU361153"/>
    </source>
</evidence>
<evidence type="ECO:0000256" key="12">
    <source>
        <dbReference type="ARBA" id="ARBA00036824"/>
    </source>
</evidence>
<evidence type="ECO:0000256" key="8">
    <source>
        <dbReference type="ARBA" id="ARBA00023136"/>
    </source>
</evidence>
<dbReference type="SUPFAM" id="SSF51445">
    <property type="entry name" value="(Trans)glycosidases"/>
    <property type="match status" value="1"/>
</dbReference>
<reference evidence="20" key="1">
    <citation type="journal article" date="2020" name="Stud. Mycol.">
        <title>101 Dothideomycetes genomes: a test case for predicting lifestyles and emergence of pathogens.</title>
        <authorList>
            <person name="Haridas S."/>
            <person name="Albert R."/>
            <person name="Binder M."/>
            <person name="Bloem J."/>
            <person name="Labutti K."/>
            <person name="Salamov A."/>
            <person name="Andreopoulos B."/>
            <person name="Baker S."/>
            <person name="Barry K."/>
            <person name="Bills G."/>
            <person name="Bluhm B."/>
            <person name="Cannon C."/>
            <person name="Castanera R."/>
            <person name="Culley D."/>
            <person name="Daum C."/>
            <person name="Ezra D."/>
            <person name="Gonzalez J."/>
            <person name="Henrissat B."/>
            <person name="Kuo A."/>
            <person name="Liang C."/>
            <person name="Lipzen A."/>
            <person name="Lutzoni F."/>
            <person name="Magnuson J."/>
            <person name="Mondo S."/>
            <person name="Nolan M."/>
            <person name="Ohm R."/>
            <person name="Pangilinan J."/>
            <person name="Park H.-J."/>
            <person name="Ramirez L."/>
            <person name="Alfaro M."/>
            <person name="Sun H."/>
            <person name="Tritt A."/>
            <person name="Yoshinaga Y."/>
            <person name="Zwiers L.-H."/>
            <person name="Turgeon B."/>
            <person name="Goodwin S."/>
            <person name="Spatafora J."/>
            <person name="Crous P."/>
            <person name="Grigoriev I."/>
        </authorList>
    </citation>
    <scope>NUCLEOTIDE SEQUENCE</scope>
    <source>
        <strain evidence="20">CBS 133067</strain>
    </source>
</reference>
<dbReference type="EC" id="3.2.1.58" evidence="14"/>
<dbReference type="AlphaFoldDB" id="A0A9P4IEK9"/>
<comment type="similarity">
    <text evidence="2 16">Belongs to the glycosyl hydrolase 5 (cellulase A) family.</text>
</comment>
<evidence type="ECO:0000313" key="20">
    <source>
        <dbReference type="EMBL" id="KAF2098227.1"/>
    </source>
</evidence>
<feature type="transmembrane region" description="Helical" evidence="18">
    <location>
        <begin position="25"/>
        <end position="46"/>
    </location>
</feature>
<evidence type="ECO:0000256" key="10">
    <source>
        <dbReference type="ARBA" id="ARBA00023295"/>
    </source>
</evidence>
<keyword evidence="9" id="KW-0325">Glycoprotein</keyword>
<name>A0A9P4IEK9_9PEZI</name>
<sequence length="557" mass="62537">MKQRGGAGPSEPPYNEPWWKRRKKWIIGGVIFIIVLIVAIVVGVVVSQNKSSPVESQAAADTPKPKNSNLNGVSEDNYPKGTYYDPFTWFDTADFNITYTDQLVGGLPIMGLNSSWNDDVQCNPTVPALKDTFEYGKMPIRGINIGGWLSIEPFITPSFFQHYDSHDNVIDEWTLTTALGSSRAAQTLEQHYSAFVDFQTFVDIRNAGFDHVRIPFSYWAVTTYEGDPYVPKISWRYLLRAIEWARQNGLRVNLDLHGIPGSQNGWNHSGRQGVVGWLNGTDGTLNAQRSIDIHDQLSTFFAQPRYKNLITMYGLVNEPRMVELNTADVLNWTTTAIKTIRGNGIDAVIVFGDGFMGLDNWQGKLTNEQNLLLDVHQYVIFNVDQLTLSHSDKLNFACKGWTAQMKRSMDTSTGFGPTMCGEWSQADTDCALYLNDVGIGSRWQGTLNTGNASTSVLSPVCPTNNNPQCECNDANADPSDYSDAYKKWLLDFAEAQMDSFEQGWGWFYWTWDTEQSPQWSYKKGMAAGILPQKAYQRTFHCTQSVPDFAGMGLAENY</sequence>
<feature type="domain" description="Glycoside hydrolase family 5" evidence="19">
    <location>
        <begin position="199"/>
        <end position="427"/>
    </location>
</feature>
<keyword evidence="3" id="KW-1003">Cell membrane</keyword>
<keyword evidence="6" id="KW-0735">Signal-anchor</keyword>
<dbReference type="OrthoDB" id="62120at2759"/>
<evidence type="ECO:0000256" key="4">
    <source>
        <dbReference type="ARBA" id="ARBA00022692"/>
    </source>
</evidence>
<comment type="function">
    <text evidence="13">Glucosidase involved in the degradation of cellulosic biomass. Active on lichenan.</text>
</comment>
<dbReference type="GO" id="GO:0009986">
    <property type="term" value="C:cell surface"/>
    <property type="evidence" value="ECO:0007669"/>
    <property type="project" value="TreeGrafter"/>
</dbReference>
<protein>
    <recommendedName>
        <fullName evidence="14">glucan 1,3-beta-glucosidase</fullName>
        <ecNumber evidence="14">3.2.1.58</ecNumber>
    </recommendedName>
    <alternativeName>
        <fullName evidence="15">Exo-1,3-beta-glucanase D</fullName>
    </alternativeName>
</protein>
<keyword evidence="21" id="KW-1185">Reference proteome</keyword>
<gene>
    <name evidence="20" type="ORF">NA57DRAFT_40830</name>
</gene>
<dbReference type="PANTHER" id="PTHR31297:SF34">
    <property type="entry name" value="GLUCAN 1,3-BETA-GLUCOSIDASE 2"/>
    <property type="match status" value="1"/>
</dbReference>
<feature type="compositionally biased region" description="Polar residues" evidence="17">
    <location>
        <begin position="65"/>
        <end position="74"/>
    </location>
</feature>
<dbReference type="GO" id="GO:0005576">
    <property type="term" value="C:extracellular region"/>
    <property type="evidence" value="ECO:0007669"/>
    <property type="project" value="TreeGrafter"/>
</dbReference>
<proteinExistence type="inferred from homology"/>
<comment type="subcellular location">
    <subcellularLocation>
        <location evidence="1">Cell membrane</location>
        <topology evidence="1">Single-pass type II membrane protein</topology>
    </subcellularLocation>
</comment>
<accession>A0A9P4IEK9</accession>
<evidence type="ECO:0000256" key="2">
    <source>
        <dbReference type="ARBA" id="ARBA00005641"/>
    </source>
</evidence>